<evidence type="ECO:0000313" key="1">
    <source>
        <dbReference type="EMBL" id="CDO69994.1"/>
    </source>
</evidence>
<name>A0A060SCI6_PYCCI</name>
<keyword evidence="2" id="KW-1185">Reference proteome</keyword>
<gene>
    <name evidence="1" type="ORF">BN946_scf184973.g4</name>
</gene>
<dbReference type="HOGENOM" id="CLU_2543707_0_0_1"/>
<reference evidence="1" key="1">
    <citation type="submission" date="2014-01" db="EMBL/GenBank/DDBJ databases">
        <title>The genome of the white-rot fungus Pycnoporus cinnabarinus: a basidiomycete model with a versatile arsenal for lignocellulosic biomass breakdown.</title>
        <authorList>
            <person name="Levasseur A."/>
            <person name="Lomascolo A."/>
            <person name="Ruiz-Duenas F.J."/>
            <person name="Uzan E."/>
            <person name="Piumi F."/>
            <person name="Kues U."/>
            <person name="Ram A.F.J."/>
            <person name="Murat C."/>
            <person name="Haon M."/>
            <person name="Benoit I."/>
            <person name="Arfi Y."/>
            <person name="Chevret D."/>
            <person name="Drula E."/>
            <person name="Kwon M.J."/>
            <person name="Gouret P."/>
            <person name="Lesage-Meessen L."/>
            <person name="Lombard V."/>
            <person name="Mariette J."/>
            <person name="Noirot C."/>
            <person name="Park J."/>
            <person name="Patyshakuliyeva A."/>
            <person name="Wieneger R.A.B."/>
            <person name="Wosten H.A.B."/>
            <person name="Martin F."/>
            <person name="Coutinho P.M."/>
            <person name="de Vries R."/>
            <person name="Martinez A.T."/>
            <person name="Klopp C."/>
            <person name="Pontarotti P."/>
            <person name="Henrissat B."/>
            <person name="Record E."/>
        </authorList>
    </citation>
    <scope>NUCLEOTIDE SEQUENCE [LARGE SCALE GENOMIC DNA]</scope>
    <source>
        <strain evidence="1">BRFM137</strain>
    </source>
</reference>
<organism evidence="1 2">
    <name type="scientific">Pycnoporus cinnabarinus</name>
    <name type="common">Cinnabar-red polypore</name>
    <name type="synonym">Trametes cinnabarina</name>
    <dbReference type="NCBI Taxonomy" id="5643"/>
    <lineage>
        <taxon>Eukaryota</taxon>
        <taxon>Fungi</taxon>
        <taxon>Dikarya</taxon>
        <taxon>Basidiomycota</taxon>
        <taxon>Agaricomycotina</taxon>
        <taxon>Agaricomycetes</taxon>
        <taxon>Polyporales</taxon>
        <taxon>Polyporaceae</taxon>
        <taxon>Trametes</taxon>
    </lineage>
</organism>
<accession>A0A060SCI6</accession>
<dbReference type="EMBL" id="CCBP010000061">
    <property type="protein sequence ID" value="CDO69994.1"/>
    <property type="molecule type" value="Genomic_DNA"/>
</dbReference>
<comment type="caution">
    <text evidence="1">The sequence shown here is derived from an EMBL/GenBank/DDBJ whole genome shotgun (WGS) entry which is preliminary data.</text>
</comment>
<evidence type="ECO:0000313" key="2">
    <source>
        <dbReference type="Proteomes" id="UP000029665"/>
    </source>
</evidence>
<dbReference type="AlphaFoldDB" id="A0A060SCI6"/>
<protein>
    <submittedName>
        <fullName evidence="1">Uncharacterized protein</fullName>
    </submittedName>
</protein>
<dbReference type="Proteomes" id="UP000029665">
    <property type="component" value="Unassembled WGS sequence"/>
</dbReference>
<sequence>MSLAQLLHEDPGLNLILRSNLTDGEPFERAEKRLSVLEDTKYGIHENPKCVPASVGEDWITSKTMSYESPMAKALSLNPPASS</sequence>
<proteinExistence type="predicted"/>